<proteinExistence type="predicted"/>
<name>A0A5C4MTE6_9RHOB</name>
<sequence length="175" mass="19058">MIVAAAAVEEVVAILTIDLIGPTTGIDLVTAAAGADLVRVSRALDQVVERLQSRLDERFKIAFDAVEPVAQAVRIRAGKAVGYDVDPVLEMLHDVVEPRFQLLLVGIDPVVEALGNPVKRGWHGGFQKRLELHSQGRSVDASYNQCHGAISFESIQLPSLLGTYRTEIVVRLRPE</sequence>
<evidence type="ECO:0000313" key="2">
    <source>
        <dbReference type="Proteomes" id="UP000305887"/>
    </source>
</evidence>
<gene>
    <name evidence="1" type="ORF">FHG66_16240</name>
</gene>
<dbReference type="Proteomes" id="UP000305887">
    <property type="component" value="Unassembled WGS sequence"/>
</dbReference>
<keyword evidence="2" id="KW-1185">Reference proteome</keyword>
<evidence type="ECO:0000313" key="1">
    <source>
        <dbReference type="EMBL" id="TNC47596.1"/>
    </source>
</evidence>
<dbReference type="EMBL" id="VDFU01000024">
    <property type="protein sequence ID" value="TNC47596.1"/>
    <property type="molecule type" value="Genomic_DNA"/>
</dbReference>
<comment type="caution">
    <text evidence="1">The sequence shown here is derived from an EMBL/GenBank/DDBJ whole genome shotgun (WGS) entry which is preliminary data.</text>
</comment>
<dbReference type="AlphaFoldDB" id="A0A5C4MTE6"/>
<organism evidence="1 2">
    <name type="scientific">Rubellimicrobium rubrum</name>
    <dbReference type="NCBI Taxonomy" id="2585369"/>
    <lineage>
        <taxon>Bacteria</taxon>
        <taxon>Pseudomonadati</taxon>
        <taxon>Pseudomonadota</taxon>
        <taxon>Alphaproteobacteria</taxon>
        <taxon>Rhodobacterales</taxon>
        <taxon>Roseobacteraceae</taxon>
        <taxon>Rubellimicrobium</taxon>
    </lineage>
</organism>
<reference evidence="1 2" key="1">
    <citation type="submission" date="2019-06" db="EMBL/GenBank/DDBJ databases">
        <title>YIM 131921 draft genome.</title>
        <authorList>
            <person name="Jiang L."/>
        </authorList>
    </citation>
    <scope>NUCLEOTIDE SEQUENCE [LARGE SCALE GENOMIC DNA]</scope>
    <source>
        <strain evidence="1 2">YIM 131921</strain>
    </source>
</reference>
<accession>A0A5C4MTE6</accession>
<protein>
    <submittedName>
        <fullName evidence="1">Uncharacterized protein</fullName>
    </submittedName>
</protein>